<keyword evidence="2" id="KW-1185">Reference proteome</keyword>
<accession>A0A8X6LVI9</accession>
<comment type="caution">
    <text evidence="1">The sequence shown here is derived from an EMBL/GenBank/DDBJ whole genome shotgun (WGS) entry which is preliminary data.</text>
</comment>
<evidence type="ECO:0000313" key="1">
    <source>
        <dbReference type="EMBL" id="GFR22227.1"/>
    </source>
</evidence>
<reference evidence="1" key="1">
    <citation type="submission" date="2020-07" db="EMBL/GenBank/DDBJ databases">
        <title>Multicomponent nature underlies the extraordinary mechanical properties of spider dragline silk.</title>
        <authorList>
            <person name="Kono N."/>
            <person name="Nakamura H."/>
            <person name="Mori M."/>
            <person name="Yoshida Y."/>
            <person name="Ohtoshi R."/>
            <person name="Malay A.D."/>
            <person name="Moran D.A.P."/>
            <person name="Tomita M."/>
            <person name="Numata K."/>
            <person name="Arakawa K."/>
        </authorList>
    </citation>
    <scope>NUCLEOTIDE SEQUENCE</scope>
</reference>
<protein>
    <submittedName>
        <fullName evidence="1">Uncharacterized protein</fullName>
    </submittedName>
</protein>
<dbReference type="OrthoDB" id="7424546at2759"/>
<dbReference type="AlphaFoldDB" id="A0A8X6LVI9"/>
<gene>
    <name evidence="1" type="ORF">TNCT_252371</name>
</gene>
<dbReference type="EMBL" id="BMAO01018250">
    <property type="protein sequence ID" value="GFR22227.1"/>
    <property type="molecule type" value="Genomic_DNA"/>
</dbReference>
<dbReference type="Proteomes" id="UP000887116">
    <property type="component" value="Unassembled WGS sequence"/>
</dbReference>
<proteinExistence type="predicted"/>
<organism evidence="1 2">
    <name type="scientific">Trichonephila clavata</name>
    <name type="common">Joro spider</name>
    <name type="synonym">Nephila clavata</name>
    <dbReference type="NCBI Taxonomy" id="2740835"/>
    <lineage>
        <taxon>Eukaryota</taxon>
        <taxon>Metazoa</taxon>
        <taxon>Ecdysozoa</taxon>
        <taxon>Arthropoda</taxon>
        <taxon>Chelicerata</taxon>
        <taxon>Arachnida</taxon>
        <taxon>Araneae</taxon>
        <taxon>Araneomorphae</taxon>
        <taxon>Entelegynae</taxon>
        <taxon>Araneoidea</taxon>
        <taxon>Nephilidae</taxon>
        <taxon>Trichonephila</taxon>
    </lineage>
</organism>
<sequence>MRLIASNVEKFTRRRNVWHTVQNAEIVMKEITGQKCTELKEINKKNVAARRVNAIEENCGNSETIYIGELKSVNELDTKETNCVWYEKVLVNKNPVIFKLWILDIK</sequence>
<name>A0A8X6LVI9_TRICU</name>
<evidence type="ECO:0000313" key="2">
    <source>
        <dbReference type="Proteomes" id="UP000887116"/>
    </source>
</evidence>